<organism evidence="1 2">
    <name type="scientific">Thalassospira alkalitolerans</name>
    <dbReference type="NCBI Taxonomy" id="1293890"/>
    <lineage>
        <taxon>Bacteria</taxon>
        <taxon>Pseudomonadati</taxon>
        <taxon>Pseudomonadota</taxon>
        <taxon>Alphaproteobacteria</taxon>
        <taxon>Rhodospirillales</taxon>
        <taxon>Thalassospiraceae</taxon>
        <taxon>Thalassospira</taxon>
    </lineage>
</organism>
<evidence type="ECO:0000313" key="1">
    <source>
        <dbReference type="EMBL" id="OSQ48043.1"/>
    </source>
</evidence>
<accession>A0A1Y2LCA1</accession>
<reference evidence="1 2" key="1">
    <citation type="submission" date="2014-03" db="EMBL/GenBank/DDBJ databases">
        <title>The draft genome sequence of Thalassospira alkalitolerans JCM 18968.</title>
        <authorList>
            <person name="Lai Q."/>
            <person name="Shao Z."/>
        </authorList>
    </citation>
    <scope>NUCLEOTIDE SEQUENCE [LARGE SCALE GENOMIC DNA]</scope>
    <source>
        <strain evidence="1 2">JCM 18968</strain>
    </source>
</reference>
<sequence length="62" mass="6753">MKKRARWSVFFVCTDYLLPAEHDQSGDDICAGLSSGAGLHALFAIIDVVLNGHPKCSCPDQF</sequence>
<dbReference type="STRING" id="1293890.TALK_10630"/>
<comment type="caution">
    <text evidence="1">The sequence shown here is derived from an EMBL/GenBank/DDBJ whole genome shotgun (WGS) entry which is preliminary data.</text>
</comment>
<proteinExistence type="predicted"/>
<dbReference type="Proteomes" id="UP000193396">
    <property type="component" value="Unassembled WGS sequence"/>
</dbReference>
<gene>
    <name evidence="1" type="ORF">TALK_10630</name>
</gene>
<dbReference type="EMBL" id="JFKB01000006">
    <property type="protein sequence ID" value="OSQ48043.1"/>
    <property type="molecule type" value="Genomic_DNA"/>
</dbReference>
<protein>
    <submittedName>
        <fullName evidence="1">Uncharacterized protein</fullName>
    </submittedName>
</protein>
<evidence type="ECO:0000313" key="2">
    <source>
        <dbReference type="Proteomes" id="UP000193396"/>
    </source>
</evidence>
<dbReference type="AlphaFoldDB" id="A0A1Y2LCA1"/>
<keyword evidence="2" id="KW-1185">Reference proteome</keyword>
<name>A0A1Y2LCA1_9PROT</name>